<comment type="caution">
    <text evidence="4">The sequence shown here is derived from an EMBL/GenBank/DDBJ whole genome shotgun (WGS) entry which is preliminary data.</text>
</comment>
<evidence type="ECO:0000256" key="2">
    <source>
        <dbReference type="SAM" id="MobiDB-lite"/>
    </source>
</evidence>
<feature type="domain" description="CCHC-type" evidence="3">
    <location>
        <begin position="335"/>
        <end position="350"/>
    </location>
</feature>
<reference evidence="4 5" key="1">
    <citation type="journal article" date="2024" name="G3 (Bethesda)">
        <title>Genome assembly of Hibiscus sabdariffa L. provides insights into metabolisms of medicinal natural products.</title>
        <authorList>
            <person name="Kim T."/>
        </authorList>
    </citation>
    <scope>NUCLEOTIDE SEQUENCE [LARGE SCALE GENOMIC DNA]</scope>
    <source>
        <strain evidence="4">TK-2024</strain>
        <tissue evidence="4">Old leaves</tissue>
    </source>
</reference>
<dbReference type="SMART" id="SM00343">
    <property type="entry name" value="ZnF_C2HC"/>
    <property type="match status" value="1"/>
</dbReference>
<dbReference type="PANTHER" id="PTHR34482">
    <property type="entry name" value="DNA DAMAGE-INDUCIBLE PROTEIN 1-LIKE"/>
    <property type="match status" value="1"/>
</dbReference>
<sequence>MKKSAKTPWNRDMRQLLLFPLCFAAKLGFWDLMLLIARSNIRMPDTRVAQGNENPKGSSNNEDNQECMLNMKEIFDHLFATLKKEHPVAPPAASPTRAPIGKLAQHRAYTFTCTVETNLEVAEYWSEATWETTILIAPTESVTWKFFLKEFKKKCVTEQDRDEGRKRFLYLKQGNRPVEQYVVDLYKYCKYGSEYIQTEVGKCKKFIDALNDDLSPLFTALDIMEFQNLVNRAIATKAKMKAAEKRGSSSHRNDKRPRTESKPQWQFKKPKSYWENSSASVSMQKSKHLSRPQSVSRPPALKISVNSTKNSGKAPICNYCQRSHPGQCRAQTNLCYMCGEFGHYIRDCPQNPNKLPSRVLGSISTTSYG</sequence>
<accession>A0ABR2G3Y0</accession>
<dbReference type="Pfam" id="PF03732">
    <property type="entry name" value="Retrotrans_gag"/>
    <property type="match status" value="1"/>
</dbReference>
<evidence type="ECO:0000256" key="1">
    <source>
        <dbReference type="PROSITE-ProRule" id="PRU00047"/>
    </source>
</evidence>
<feature type="region of interest" description="Disordered" evidence="2">
    <location>
        <begin position="241"/>
        <end position="272"/>
    </location>
</feature>
<keyword evidence="1" id="KW-0863">Zinc-finger</keyword>
<proteinExistence type="predicted"/>
<dbReference type="InterPro" id="IPR001878">
    <property type="entry name" value="Znf_CCHC"/>
</dbReference>
<dbReference type="Pfam" id="PF00098">
    <property type="entry name" value="zf-CCHC"/>
    <property type="match status" value="1"/>
</dbReference>
<evidence type="ECO:0000313" key="4">
    <source>
        <dbReference type="EMBL" id="KAK8593760.1"/>
    </source>
</evidence>
<protein>
    <recommendedName>
        <fullName evidence="3">CCHC-type domain-containing protein</fullName>
    </recommendedName>
</protein>
<dbReference type="InterPro" id="IPR005162">
    <property type="entry name" value="Retrotrans_gag_dom"/>
</dbReference>
<dbReference type="PROSITE" id="PS50158">
    <property type="entry name" value="ZF_CCHC"/>
    <property type="match status" value="1"/>
</dbReference>
<evidence type="ECO:0000259" key="3">
    <source>
        <dbReference type="PROSITE" id="PS50158"/>
    </source>
</evidence>
<keyword evidence="1" id="KW-0479">Metal-binding</keyword>
<dbReference type="Gene3D" id="4.10.60.10">
    <property type="entry name" value="Zinc finger, CCHC-type"/>
    <property type="match status" value="1"/>
</dbReference>
<dbReference type="PANTHER" id="PTHR34482:SF36">
    <property type="entry name" value="RETROTRANSPOSON GAG DOMAIN-CONTAINING PROTEIN"/>
    <property type="match status" value="1"/>
</dbReference>
<keyword evidence="5" id="KW-1185">Reference proteome</keyword>
<dbReference type="SUPFAM" id="SSF57756">
    <property type="entry name" value="Retrovirus zinc finger-like domains"/>
    <property type="match status" value="1"/>
</dbReference>
<dbReference type="EMBL" id="JBBPBM010000003">
    <property type="protein sequence ID" value="KAK8593760.1"/>
    <property type="molecule type" value="Genomic_DNA"/>
</dbReference>
<name>A0ABR2G3Y0_9ROSI</name>
<dbReference type="Proteomes" id="UP001472677">
    <property type="component" value="Unassembled WGS sequence"/>
</dbReference>
<evidence type="ECO:0000313" key="5">
    <source>
        <dbReference type="Proteomes" id="UP001472677"/>
    </source>
</evidence>
<dbReference type="InterPro" id="IPR036875">
    <property type="entry name" value="Znf_CCHC_sf"/>
</dbReference>
<gene>
    <name evidence="4" type="ORF">V6N12_045834</name>
</gene>
<keyword evidence="1" id="KW-0862">Zinc</keyword>
<organism evidence="4 5">
    <name type="scientific">Hibiscus sabdariffa</name>
    <name type="common">roselle</name>
    <dbReference type="NCBI Taxonomy" id="183260"/>
    <lineage>
        <taxon>Eukaryota</taxon>
        <taxon>Viridiplantae</taxon>
        <taxon>Streptophyta</taxon>
        <taxon>Embryophyta</taxon>
        <taxon>Tracheophyta</taxon>
        <taxon>Spermatophyta</taxon>
        <taxon>Magnoliopsida</taxon>
        <taxon>eudicotyledons</taxon>
        <taxon>Gunneridae</taxon>
        <taxon>Pentapetalae</taxon>
        <taxon>rosids</taxon>
        <taxon>malvids</taxon>
        <taxon>Malvales</taxon>
        <taxon>Malvaceae</taxon>
        <taxon>Malvoideae</taxon>
        <taxon>Hibiscus</taxon>
    </lineage>
</organism>